<dbReference type="InterPro" id="IPR017932">
    <property type="entry name" value="GATase_2_dom"/>
</dbReference>
<name>E6W391_DESIS</name>
<organism evidence="13 14">
    <name type="scientific">Desulfurispirillum indicum (strain ATCC BAA-1389 / DSM 22839 / S5)</name>
    <dbReference type="NCBI Taxonomy" id="653733"/>
    <lineage>
        <taxon>Bacteria</taxon>
        <taxon>Pseudomonadati</taxon>
        <taxon>Chrysiogenota</taxon>
        <taxon>Chrysiogenia</taxon>
        <taxon>Chrysiogenales</taxon>
        <taxon>Chrysiogenaceae</taxon>
        <taxon>Desulfurispirillum</taxon>
    </lineage>
</organism>
<dbReference type="NCBIfam" id="TIGR01134">
    <property type="entry name" value="purF"/>
    <property type="match status" value="1"/>
</dbReference>
<feature type="binding site" evidence="7 11">
    <location>
        <position position="442"/>
    </location>
    <ligand>
        <name>[4Fe-4S] cluster</name>
        <dbReference type="ChEBI" id="CHEBI:49883"/>
    </ligand>
</feature>
<evidence type="ECO:0000256" key="7">
    <source>
        <dbReference type="HAMAP-Rule" id="MF_01931"/>
    </source>
</evidence>
<gene>
    <name evidence="7" type="primary">purF</name>
    <name evidence="13" type="ordered locus">Selin_2125</name>
</gene>
<dbReference type="Gene3D" id="3.40.50.2020">
    <property type="match status" value="1"/>
</dbReference>
<dbReference type="InterPro" id="IPR029057">
    <property type="entry name" value="PRTase-like"/>
</dbReference>
<dbReference type="InterPro" id="IPR000836">
    <property type="entry name" value="PRTase_dom"/>
</dbReference>
<dbReference type="InterPro" id="IPR005854">
    <property type="entry name" value="PurF"/>
</dbReference>
<evidence type="ECO:0000256" key="11">
    <source>
        <dbReference type="PIRSR" id="PIRSR000485-3"/>
    </source>
</evidence>
<dbReference type="CDD" id="cd00715">
    <property type="entry name" value="GPATase_N"/>
    <property type="match status" value="1"/>
</dbReference>
<evidence type="ECO:0000256" key="4">
    <source>
        <dbReference type="ARBA" id="ARBA00022679"/>
    </source>
</evidence>
<keyword evidence="7 10" id="KW-0460">Magnesium</keyword>
<dbReference type="PIRSF" id="PIRSF000485">
    <property type="entry name" value="Amd_phspho_trans"/>
    <property type="match status" value="1"/>
</dbReference>
<comment type="cofactor">
    <cofactor evidence="7 10">
        <name>Mg(2+)</name>
        <dbReference type="ChEBI" id="CHEBI:18420"/>
    </cofactor>
    <text evidence="7 10">Binds 1 Mg(2+) ion per subunit.</text>
</comment>
<dbReference type="Pfam" id="PF13522">
    <property type="entry name" value="GATase_6"/>
    <property type="match status" value="1"/>
</dbReference>
<comment type="similarity">
    <text evidence="2 7 8">In the C-terminal section; belongs to the purine/pyrimidine phosphoribosyltransferase family.</text>
</comment>
<evidence type="ECO:0000313" key="13">
    <source>
        <dbReference type="EMBL" id="ADU66845.1"/>
    </source>
</evidence>
<dbReference type="RefSeq" id="WP_013506724.1">
    <property type="nucleotide sequence ID" value="NC_014836.1"/>
</dbReference>
<feature type="binding site" evidence="7 11">
    <location>
        <position position="245"/>
    </location>
    <ligand>
        <name>[4Fe-4S] cluster</name>
        <dbReference type="ChEBI" id="CHEBI:49883"/>
    </ligand>
</feature>
<dbReference type="GO" id="GO:0009113">
    <property type="term" value="P:purine nucleobase biosynthetic process"/>
    <property type="evidence" value="ECO:0007669"/>
    <property type="project" value="UniProtKB-UniRule"/>
</dbReference>
<keyword evidence="3 7" id="KW-0328">Glycosyltransferase</keyword>
<keyword evidence="7 11" id="KW-0408">Iron</keyword>
<evidence type="ECO:0000256" key="6">
    <source>
        <dbReference type="ARBA" id="ARBA00022962"/>
    </source>
</evidence>
<dbReference type="FunCoup" id="E6W391">
    <property type="interactions" value="477"/>
</dbReference>
<dbReference type="Proteomes" id="UP000002572">
    <property type="component" value="Chromosome"/>
</dbReference>
<keyword evidence="7 10" id="KW-0479">Metal-binding</keyword>
<dbReference type="STRING" id="653733.Selin_2125"/>
<dbReference type="InterPro" id="IPR035584">
    <property type="entry name" value="PurF_N"/>
</dbReference>
<dbReference type="OrthoDB" id="9801213at2"/>
<evidence type="ECO:0000256" key="8">
    <source>
        <dbReference type="PIRNR" id="PIRNR000485"/>
    </source>
</evidence>
<dbReference type="MEROPS" id="C44.001"/>
<feature type="binding site" evidence="7 10">
    <location>
        <position position="355"/>
    </location>
    <ligand>
        <name>Mg(2+)</name>
        <dbReference type="ChEBI" id="CHEBI:18420"/>
    </ligand>
</feature>
<dbReference type="GO" id="GO:0006189">
    <property type="term" value="P:'de novo' IMP biosynthetic process"/>
    <property type="evidence" value="ECO:0007669"/>
    <property type="project" value="UniProtKB-UniRule"/>
</dbReference>
<evidence type="ECO:0000256" key="1">
    <source>
        <dbReference type="ARBA" id="ARBA00005209"/>
    </source>
</evidence>
<evidence type="ECO:0000256" key="5">
    <source>
        <dbReference type="ARBA" id="ARBA00022755"/>
    </source>
</evidence>
<dbReference type="UniPathway" id="UPA00074">
    <property type="reaction ID" value="UER00124"/>
</dbReference>
<feature type="binding site" evidence="7 11">
    <location>
        <position position="445"/>
    </location>
    <ligand>
        <name>[4Fe-4S] cluster</name>
        <dbReference type="ChEBI" id="CHEBI:49883"/>
    </ligand>
</feature>
<dbReference type="InterPro" id="IPR029055">
    <property type="entry name" value="Ntn_hydrolases_N"/>
</dbReference>
<dbReference type="Gene3D" id="3.60.20.10">
    <property type="entry name" value="Glutamine Phosphoribosylpyrophosphate, subunit 1, domain 1"/>
    <property type="match status" value="1"/>
</dbReference>
<feature type="domain" description="Glutamine amidotransferase type-2" evidence="12">
    <location>
        <begin position="9"/>
        <end position="228"/>
    </location>
</feature>
<feature type="binding site" evidence="7 10">
    <location>
        <position position="292"/>
    </location>
    <ligand>
        <name>Mg(2+)</name>
        <dbReference type="ChEBI" id="CHEBI:18420"/>
    </ligand>
</feature>
<dbReference type="EC" id="2.4.2.14" evidence="7"/>
<protein>
    <recommendedName>
        <fullName evidence="7">Amidophosphoribosyltransferase</fullName>
        <shortName evidence="7">ATase</shortName>
        <ecNumber evidence="7">2.4.2.14</ecNumber>
    </recommendedName>
    <alternativeName>
        <fullName evidence="7">Glutamine phosphoribosylpyrophosphate amidotransferase</fullName>
        <shortName evidence="7">GPATase</shortName>
    </alternativeName>
</protein>
<comment type="catalytic activity">
    <reaction evidence="7 8">
        <text>5-phospho-beta-D-ribosylamine + L-glutamate + diphosphate = 5-phospho-alpha-D-ribose 1-diphosphate + L-glutamine + H2O</text>
        <dbReference type="Rhea" id="RHEA:14905"/>
        <dbReference type="ChEBI" id="CHEBI:15377"/>
        <dbReference type="ChEBI" id="CHEBI:29985"/>
        <dbReference type="ChEBI" id="CHEBI:33019"/>
        <dbReference type="ChEBI" id="CHEBI:58017"/>
        <dbReference type="ChEBI" id="CHEBI:58359"/>
        <dbReference type="ChEBI" id="CHEBI:58681"/>
        <dbReference type="EC" id="2.4.2.14"/>
    </reaction>
</comment>
<evidence type="ECO:0000256" key="9">
    <source>
        <dbReference type="PIRSR" id="PIRSR000485-1"/>
    </source>
</evidence>
<dbReference type="GO" id="GO:0000287">
    <property type="term" value="F:magnesium ion binding"/>
    <property type="evidence" value="ECO:0007669"/>
    <property type="project" value="UniProtKB-UniRule"/>
</dbReference>
<keyword evidence="7 11" id="KW-0411">Iron-sulfur</keyword>
<keyword evidence="5 7" id="KW-0658">Purine biosynthesis</keyword>
<dbReference type="GO" id="GO:0051539">
    <property type="term" value="F:4 iron, 4 sulfur cluster binding"/>
    <property type="evidence" value="ECO:0007669"/>
    <property type="project" value="UniProtKB-KW"/>
</dbReference>
<evidence type="ECO:0000256" key="10">
    <source>
        <dbReference type="PIRSR" id="PIRSR000485-2"/>
    </source>
</evidence>
<keyword evidence="14" id="KW-1185">Reference proteome</keyword>
<dbReference type="PROSITE" id="PS51278">
    <property type="entry name" value="GATASE_TYPE_2"/>
    <property type="match status" value="1"/>
</dbReference>
<comment type="cofactor">
    <cofactor evidence="7 11">
        <name>[4Fe-4S] cluster</name>
        <dbReference type="ChEBI" id="CHEBI:49883"/>
    </cofactor>
    <text evidence="7 11">Binds 1 [4Fe-4S] cluster per subunit.</text>
</comment>
<evidence type="ECO:0000256" key="2">
    <source>
        <dbReference type="ARBA" id="ARBA00010138"/>
    </source>
</evidence>
<accession>E6W391</accession>
<feature type="active site" description="Nucleophile" evidence="7 9">
    <location>
        <position position="9"/>
    </location>
</feature>
<dbReference type="KEGG" id="din:Selin_2125"/>
<comment type="function">
    <text evidence="7">Catalyzes the formation of phosphoribosylamine from phosphoribosylpyrophosphate (PRPP) and glutamine.</text>
</comment>
<dbReference type="GO" id="GO:0004044">
    <property type="term" value="F:amidophosphoribosyltransferase activity"/>
    <property type="evidence" value="ECO:0007669"/>
    <property type="project" value="UniProtKB-UniRule"/>
</dbReference>
<dbReference type="HOGENOM" id="CLU_022389_3_1_0"/>
<dbReference type="EMBL" id="CP002432">
    <property type="protein sequence ID" value="ADU66845.1"/>
    <property type="molecule type" value="Genomic_DNA"/>
</dbReference>
<comment type="pathway">
    <text evidence="1 7 8">Purine metabolism; IMP biosynthesis via de novo pathway; N(1)-(5-phospho-D-ribosyl)glycinamide from 5-phospho-alpha-D-ribose 1-diphosphate: step 1/2.</text>
</comment>
<feature type="binding site" evidence="7 10">
    <location>
        <position position="354"/>
    </location>
    <ligand>
        <name>Mg(2+)</name>
        <dbReference type="ChEBI" id="CHEBI:18420"/>
    </ligand>
</feature>
<keyword evidence="7" id="KW-0004">4Fe-4S</keyword>
<dbReference type="InParanoid" id="E6W391"/>
<evidence type="ECO:0000259" key="12">
    <source>
        <dbReference type="PROSITE" id="PS51278"/>
    </source>
</evidence>
<dbReference type="CDD" id="cd06223">
    <property type="entry name" value="PRTases_typeI"/>
    <property type="match status" value="1"/>
</dbReference>
<evidence type="ECO:0000313" key="14">
    <source>
        <dbReference type="Proteomes" id="UP000002572"/>
    </source>
</evidence>
<keyword evidence="4 7" id="KW-0808">Transferase</keyword>
<sequence>MLDCFHDECGIAGVYGNPEAANHAYLSLYAFQHRGQESAGITACFPGGSFSSHKGRGLVSEVFDQEKLNQLKGTIAIGHNRYSTSGKAILENAQPFDIEYHRGRLSLAHNGNLVNSHLLRRELEAMGAIFRTTNDSEVLLHLIARSRHEDFIETLRSVFMTVRGAYSIVMTDGERLYGIRDPLGIRPLILGELEEGLVLVSESCALDLMGATFIREVNPGELIVIDGKGFQSIPLLPVTERSAFCIFEFVYFARPDSFQFGNYVHNVRKEFGRTLAREAPVDADVVIPVPDSGIVPTLGFSQESGIPFEMGLIRNHYVGRTFIEPKQSIRHFGVKIKLNPVKSLLEGKRVVVIDDSIVRGTTSRKIVKMIRDAGAKEVHMRIAAPPTICPCFYGVDTPTRSELIASNHDLEQICTYITADSLSYLSHEGMFTAAGGDRNTFCSACFDGNYPIPFDSPEAGTT</sequence>
<dbReference type="SUPFAM" id="SSF56235">
    <property type="entry name" value="N-terminal nucleophile aminohydrolases (Ntn hydrolases)"/>
    <property type="match status" value="1"/>
</dbReference>
<proteinExistence type="inferred from homology"/>
<feature type="binding site" evidence="7 11">
    <location>
        <position position="391"/>
    </location>
    <ligand>
        <name>[4Fe-4S] cluster</name>
        <dbReference type="ChEBI" id="CHEBI:49883"/>
    </ligand>
</feature>
<dbReference type="AlphaFoldDB" id="E6W391"/>
<dbReference type="PANTHER" id="PTHR11907">
    <property type="entry name" value="AMIDOPHOSPHORIBOSYLTRANSFERASE"/>
    <property type="match status" value="1"/>
</dbReference>
<keyword evidence="6 7" id="KW-0315">Glutamine amidotransferase</keyword>
<evidence type="ECO:0000256" key="3">
    <source>
        <dbReference type="ARBA" id="ARBA00022676"/>
    </source>
</evidence>
<dbReference type="eggNOG" id="COG0034">
    <property type="taxonomic scope" value="Bacteria"/>
</dbReference>
<reference evidence="13 14" key="1">
    <citation type="submission" date="2010-12" db="EMBL/GenBank/DDBJ databases">
        <title>Complete sequence of Desulfurispirillum indicum S5.</title>
        <authorList>
            <consortium name="US DOE Joint Genome Institute"/>
            <person name="Lucas S."/>
            <person name="Copeland A."/>
            <person name="Lapidus A."/>
            <person name="Cheng J.-F."/>
            <person name="Goodwin L."/>
            <person name="Pitluck S."/>
            <person name="Chertkov O."/>
            <person name="Held B."/>
            <person name="Detter J.C."/>
            <person name="Han C."/>
            <person name="Tapia R."/>
            <person name="Land M."/>
            <person name="Hauser L."/>
            <person name="Kyrpides N."/>
            <person name="Ivanova N."/>
            <person name="Mikhailova N."/>
            <person name="Haggblom M."/>
            <person name="Rauschenbach I."/>
            <person name="Bini E."/>
            <person name="Woyke T."/>
        </authorList>
    </citation>
    <scope>NUCLEOTIDE SEQUENCE [LARGE SCALE GENOMIC DNA]</scope>
    <source>
        <strain evidence="14">ATCC BAA-1389 / DSM 22839 / S5</strain>
    </source>
</reference>
<dbReference type="HAMAP" id="MF_01931">
    <property type="entry name" value="PurF"/>
    <property type="match status" value="1"/>
</dbReference>
<dbReference type="SUPFAM" id="SSF53271">
    <property type="entry name" value="PRTase-like"/>
    <property type="match status" value="1"/>
</dbReference>